<feature type="modified residue" description="4-aspartylphosphate" evidence="6">
    <location>
        <position position="53"/>
    </location>
</feature>
<feature type="domain" description="Sigma-54 factor interaction" evidence="7">
    <location>
        <begin position="143"/>
        <end position="336"/>
    </location>
</feature>
<dbReference type="Pfam" id="PF00072">
    <property type="entry name" value="Response_reg"/>
    <property type="match status" value="1"/>
</dbReference>
<dbReference type="EMBL" id="LJCR01000067">
    <property type="protein sequence ID" value="KPV54368.1"/>
    <property type="molecule type" value="Genomic_DNA"/>
</dbReference>
<dbReference type="SUPFAM" id="SSF52540">
    <property type="entry name" value="P-loop containing nucleoside triphosphate hydrolases"/>
    <property type="match status" value="1"/>
</dbReference>
<comment type="caution">
    <text evidence="9">The sequence shown here is derived from an EMBL/GenBank/DDBJ whole genome shotgun (WGS) entry which is preliminary data.</text>
</comment>
<dbReference type="AlphaFoldDB" id="A0A0P9FCD0"/>
<keyword evidence="5" id="KW-0804">Transcription</keyword>
<accession>A0A0P9FCD0</accession>
<dbReference type="Gene3D" id="1.10.10.60">
    <property type="entry name" value="Homeodomain-like"/>
    <property type="match status" value="1"/>
</dbReference>
<evidence type="ECO:0008006" key="11">
    <source>
        <dbReference type="Google" id="ProtNLM"/>
    </source>
</evidence>
<keyword evidence="4" id="KW-0805">Transcription regulation</keyword>
<dbReference type="FunFam" id="3.40.50.2300:FF:000018">
    <property type="entry name" value="DNA-binding transcriptional regulator NtrC"/>
    <property type="match status" value="1"/>
</dbReference>
<dbReference type="PROSITE" id="PS50045">
    <property type="entry name" value="SIGMA54_INTERACT_4"/>
    <property type="match status" value="1"/>
</dbReference>
<dbReference type="PROSITE" id="PS50110">
    <property type="entry name" value="RESPONSE_REGULATORY"/>
    <property type="match status" value="1"/>
</dbReference>
<dbReference type="InterPro" id="IPR002197">
    <property type="entry name" value="HTH_Fis"/>
</dbReference>
<dbReference type="GO" id="GO:0006355">
    <property type="term" value="P:regulation of DNA-templated transcription"/>
    <property type="evidence" value="ECO:0007669"/>
    <property type="project" value="InterPro"/>
</dbReference>
<dbReference type="PANTHER" id="PTHR32071:SF122">
    <property type="entry name" value="SIGMA FACTOR"/>
    <property type="match status" value="1"/>
</dbReference>
<evidence type="ECO:0000256" key="2">
    <source>
        <dbReference type="ARBA" id="ARBA00022741"/>
    </source>
</evidence>
<dbReference type="InterPro" id="IPR002078">
    <property type="entry name" value="Sigma_54_int"/>
</dbReference>
<dbReference type="Pfam" id="PF00158">
    <property type="entry name" value="Sigma54_activat"/>
    <property type="match status" value="1"/>
</dbReference>
<protein>
    <recommendedName>
        <fullName evidence="11">Fis family transcriptional regulator</fullName>
    </recommendedName>
</protein>
<dbReference type="GO" id="GO:0043565">
    <property type="term" value="F:sequence-specific DNA binding"/>
    <property type="evidence" value="ECO:0007669"/>
    <property type="project" value="InterPro"/>
</dbReference>
<dbReference type="SUPFAM" id="SSF46689">
    <property type="entry name" value="Homeodomain-like"/>
    <property type="match status" value="1"/>
</dbReference>
<dbReference type="Proteomes" id="UP000050509">
    <property type="component" value="Unassembled WGS sequence"/>
</dbReference>
<dbReference type="Gene3D" id="1.10.8.60">
    <property type="match status" value="1"/>
</dbReference>
<keyword evidence="10" id="KW-1185">Reference proteome</keyword>
<sequence>MTRTILIVDDEPNMRWVLGRALEQAGYTVYGAENGGDCLGMLGREGVDLVLLDLKLKGEDGLTLLRRIRERRPEVVVIILTAYGTVPTAVEAMQLGAADFLRKPFDVEEVIFKIARALERRAMQQEIARLRIVQRTTPAFEALIGVDASWQQLVTQAQQAALTDHHVVLVGESGSGRSSLARAMHVASLRAEAPLIELDLGIYQGAAQEVVLFGKTENGGAWAEAGSGSLVIRGVVDAPAVLEQLAERLAAQENRAGPRLFAIAPTGSGLPAAFERLIPVRLFVPPLRERRADVLLLARAFAGDRQITPLAAQVLEHYEWPGNVTELRGMVERAARLAGSGPIDVVHLPDQVQQRSEPAARSPMELPPEGVHLEQVEQALIRQALERVRGNKSKAAELLGLTRHTLLYRMEKYGISASEPM</sequence>
<keyword evidence="1 6" id="KW-0597">Phosphoprotein</keyword>
<dbReference type="Pfam" id="PF25601">
    <property type="entry name" value="AAA_lid_14"/>
    <property type="match status" value="1"/>
</dbReference>
<evidence type="ECO:0000259" key="8">
    <source>
        <dbReference type="PROSITE" id="PS50110"/>
    </source>
</evidence>
<name>A0A0P9FCD0_9CHLR</name>
<gene>
    <name evidence="9" type="ORF">SE17_04175</name>
</gene>
<organism evidence="9 10">
    <name type="scientific">Kouleothrix aurantiaca</name>
    <dbReference type="NCBI Taxonomy" id="186479"/>
    <lineage>
        <taxon>Bacteria</taxon>
        <taxon>Bacillati</taxon>
        <taxon>Chloroflexota</taxon>
        <taxon>Chloroflexia</taxon>
        <taxon>Chloroflexales</taxon>
        <taxon>Roseiflexineae</taxon>
        <taxon>Roseiflexaceae</taxon>
        <taxon>Kouleothrix</taxon>
    </lineage>
</organism>
<evidence type="ECO:0000259" key="7">
    <source>
        <dbReference type="PROSITE" id="PS50045"/>
    </source>
</evidence>
<dbReference type="PRINTS" id="PR01590">
    <property type="entry name" value="HTHFIS"/>
</dbReference>
<dbReference type="SUPFAM" id="SSF52172">
    <property type="entry name" value="CheY-like"/>
    <property type="match status" value="1"/>
</dbReference>
<keyword evidence="3" id="KW-0067">ATP-binding</keyword>
<dbReference type="InterPro" id="IPR027417">
    <property type="entry name" value="P-loop_NTPase"/>
</dbReference>
<dbReference type="GO" id="GO:0005524">
    <property type="term" value="F:ATP binding"/>
    <property type="evidence" value="ECO:0007669"/>
    <property type="project" value="UniProtKB-KW"/>
</dbReference>
<proteinExistence type="predicted"/>
<keyword evidence="2" id="KW-0547">Nucleotide-binding</keyword>
<dbReference type="Gene3D" id="3.40.50.2300">
    <property type="match status" value="1"/>
</dbReference>
<evidence type="ECO:0000256" key="4">
    <source>
        <dbReference type="ARBA" id="ARBA00023015"/>
    </source>
</evidence>
<feature type="domain" description="Response regulatory" evidence="8">
    <location>
        <begin position="4"/>
        <end position="118"/>
    </location>
</feature>
<dbReference type="Pfam" id="PF02954">
    <property type="entry name" value="HTH_8"/>
    <property type="match status" value="1"/>
</dbReference>
<reference evidence="9 10" key="1">
    <citation type="submission" date="2015-09" db="EMBL/GenBank/DDBJ databases">
        <title>Draft genome sequence of Kouleothrix aurantiaca JCM 19913.</title>
        <authorList>
            <person name="Hemp J."/>
        </authorList>
    </citation>
    <scope>NUCLEOTIDE SEQUENCE [LARGE SCALE GENOMIC DNA]</scope>
    <source>
        <strain evidence="9 10">COM-B</strain>
    </source>
</reference>
<evidence type="ECO:0000313" key="9">
    <source>
        <dbReference type="EMBL" id="KPV54368.1"/>
    </source>
</evidence>
<evidence type="ECO:0000256" key="5">
    <source>
        <dbReference type="ARBA" id="ARBA00023163"/>
    </source>
</evidence>
<dbReference type="GO" id="GO:0000160">
    <property type="term" value="P:phosphorelay signal transduction system"/>
    <property type="evidence" value="ECO:0007669"/>
    <property type="project" value="InterPro"/>
</dbReference>
<dbReference type="Gene3D" id="3.40.50.300">
    <property type="entry name" value="P-loop containing nucleotide triphosphate hydrolases"/>
    <property type="match status" value="1"/>
</dbReference>
<evidence type="ECO:0000256" key="1">
    <source>
        <dbReference type="ARBA" id="ARBA00022553"/>
    </source>
</evidence>
<dbReference type="InterPro" id="IPR058031">
    <property type="entry name" value="AAA_lid_NorR"/>
</dbReference>
<dbReference type="PANTHER" id="PTHR32071">
    <property type="entry name" value="TRANSCRIPTIONAL REGULATORY PROTEIN"/>
    <property type="match status" value="1"/>
</dbReference>
<dbReference type="InterPro" id="IPR001789">
    <property type="entry name" value="Sig_transdc_resp-reg_receiver"/>
</dbReference>
<evidence type="ECO:0000256" key="6">
    <source>
        <dbReference type="PROSITE-ProRule" id="PRU00169"/>
    </source>
</evidence>
<dbReference type="SMART" id="SM00448">
    <property type="entry name" value="REC"/>
    <property type="match status" value="1"/>
</dbReference>
<dbReference type="InterPro" id="IPR011006">
    <property type="entry name" value="CheY-like_superfamily"/>
</dbReference>
<evidence type="ECO:0000256" key="3">
    <source>
        <dbReference type="ARBA" id="ARBA00022840"/>
    </source>
</evidence>
<dbReference type="InterPro" id="IPR009057">
    <property type="entry name" value="Homeodomain-like_sf"/>
</dbReference>
<evidence type="ECO:0000313" key="10">
    <source>
        <dbReference type="Proteomes" id="UP000050509"/>
    </source>
</evidence>